<evidence type="ECO:0000256" key="11">
    <source>
        <dbReference type="SAM" id="Phobius"/>
    </source>
</evidence>
<dbReference type="InterPro" id="IPR036097">
    <property type="entry name" value="HisK_dim/P_sf"/>
</dbReference>
<dbReference type="InterPro" id="IPR013656">
    <property type="entry name" value="PAS_4"/>
</dbReference>
<dbReference type="InterPro" id="IPR035965">
    <property type="entry name" value="PAS-like_dom_sf"/>
</dbReference>
<sequence>MTTGYGLSLARSMLFALVYAAACYIGRRFWLGDQVNLVWPAAGVAVVWFCAHRRAPTRRLDMLLLALILGTTNWLTGAPAAGSVVAAFVGLIEVTVFLGLLRRWGPHLWGTGGDASLRSPRDLWILLGAGLGATLVAKSVNVLGQGLVSPDGFPVLVSAMSMARHMAGILIIGAAGIYAGAAVSRFRAGNGSITGKWRRPRPVSLWRIAEVTGIAVLGIAAYLTVFASDSHLPLAFTLLGFTVLVGTRLSTPWVLAYNAVVYVVVSWCTLAGSGPFPLVGVPVVRAGVMQLFVALVALVGLVLALGRDERRTLLDALAQEKAELAARQVQLAAQKAEITHHADLLAAIIDSMGDGLAVIGPDERVTLRNPAVVKLFGDGAGWAGLHHVDGTRHAEGEPAYLRELAAESDPKVDMLVHHEETPDSRVVQVTATNLPHPDGTVSTVVLFHDVTAERRHRDELINFAGVVAHDLLNPIASVDGWTMAVRYSLDGVPDHPDLAEARGGLDRLAQASARMHGLIDGLLSYATAREATVVPVRVDLGEVIADIALARADAAVASGRPEPRFSIGELPSVQADPVLVRQLIDNLVGNAVKYTAPGVVPALRITAEQGETMVTVRIADNGIGIPEGQHEAIFGNFHRAHVGGGYQGTGLGLAICRRIVERHGGTITATDDPAGGTCFTFTLPNGLAAVPAAAAALGQ</sequence>
<keyword evidence="5" id="KW-0808">Transferase</keyword>
<dbReference type="Gene3D" id="3.30.450.20">
    <property type="entry name" value="PAS domain"/>
    <property type="match status" value="1"/>
</dbReference>
<evidence type="ECO:0000313" key="14">
    <source>
        <dbReference type="Proteomes" id="UP000679690"/>
    </source>
</evidence>
<keyword evidence="8" id="KW-0067">ATP-binding</keyword>
<dbReference type="Pfam" id="PF08448">
    <property type="entry name" value="PAS_4"/>
    <property type="match status" value="1"/>
</dbReference>
<feature type="transmembrane region" description="Helical" evidence="11">
    <location>
        <begin position="84"/>
        <end position="102"/>
    </location>
</feature>
<feature type="transmembrane region" description="Helical" evidence="11">
    <location>
        <begin position="12"/>
        <end position="31"/>
    </location>
</feature>
<name>A0ABS3UKM1_9ACTN</name>
<comment type="catalytic activity">
    <reaction evidence="1">
        <text>ATP + protein L-histidine = ADP + protein N-phospho-L-histidine.</text>
        <dbReference type="EC" id="2.7.13.3"/>
    </reaction>
</comment>
<dbReference type="Proteomes" id="UP000679690">
    <property type="component" value="Unassembled WGS sequence"/>
</dbReference>
<dbReference type="InterPro" id="IPR005467">
    <property type="entry name" value="His_kinase_dom"/>
</dbReference>
<evidence type="ECO:0000256" key="7">
    <source>
        <dbReference type="ARBA" id="ARBA00022777"/>
    </source>
</evidence>
<dbReference type="PROSITE" id="PS50109">
    <property type="entry name" value="HIS_KIN"/>
    <property type="match status" value="1"/>
</dbReference>
<keyword evidence="9" id="KW-0902">Two-component regulatory system</keyword>
<evidence type="ECO:0000256" key="8">
    <source>
        <dbReference type="ARBA" id="ARBA00022840"/>
    </source>
</evidence>
<keyword evidence="11" id="KW-0812">Transmembrane</keyword>
<dbReference type="Pfam" id="PF02518">
    <property type="entry name" value="HATPase_c"/>
    <property type="match status" value="1"/>
</dbReference>
<keyword evidence="11" id="KW-1133">Transmembrane helix</keyword>
<comment type="caution">
    <text evidence="13">The sequence shown here is derived from an EMBL/GenBank/DDBJ whole genome shotgun (WGS) entry which is preliminary data.</text>
</comment>
<dbReference type="InterPro" id="IPR050351">
    <property type="entry name" value="BphY/WalK/GraS-like"/>
</dbReference>
<reference evidence="13 14" key="1">
    <citation type="submission" date="2021-03" db="EMBL/GenBank/DDBJ databases">
        <title>Actinoplanes flavus sp. nov., a novel actinomycete isolated from Coconut Palm rhizosphere soil.</title>
        <authorList>
            <person name="Luo X."/>
        </authorList>
    </citation>
    <scope>NUCLEOTIDE SEQUENCE [LARGE SCALE GENOMIC DNA]</scope>
    <source>
        <strain evidence="13 14">NEAU-H7</strain>
    </source>
</reference>
<feature type="transmembrane region" description="Helical" evidence="11">
    <location>
        <begin position="254"/>
        <end position="276"/>
    </location>
</feature>
<evidence type="ECO:0000313" key="13">
    <source>
        <dbReference type="EMBL" id="MBO3739295.1"/>
    </source>
</evidence>
<dbReference type="RefSeq" id="WP_208468444.1">
    <property type="nucleotide sequence ID" value="NZ_JAGFNS010000010.1"/>
</dbReference>
<evidence type="ECO:0000256" key="1">
    <source>
        <dbReference type="ARBA" id="ARBA00000085"/>
    </source>
</evidence>
<dbReference type="InterPro" id="IPR004358">
    <property type="entry name" value="Sig_transdc_His_kin-like_C"/>
</dbReference>
<comment type="subcellular location">
    <subcellularLocation>
        <location evidence="2">Cell membrane</location>
    </subcellularLocation>
</comment>
<evidence type="ECO:0000256" key="4">
    <source>
        <dbReference type="ARBA" id="ARBA00022553"/>
    </source>
</evidence>
<evidence type="ECO:0000256" key="5">
    <source>
        <dbReference type="ARBA" id="ARBA00022679"/>
    </source>
</evidence>
<evidence type="ECO:0000256" key="2">
    <source>
        <dbReference type="ARBA" id="ARBA00004236"/>
    </source>
</evidence>
<proteinExistence type="predicted"/>
<dbReference type="EMBL" id="JAGFNS010000010">
    <property type="protein sequence ID" value="MBO3739295.1"/>
    <property type="molecule type" value="Genomic_DNA"/>
</dbReference>
<keyword evidence="6" id="KW-0547">Nucleotide-binding</keyword>
<feature type="transmembrane region" description="Helical" evidence="11">
    <location>
        <begin position="163"/>
        <end position="183"/>
    </location>
</feature>
<feature type="transmembrane region" description="Helical" evidence="11">
    <location>
        <begin position="123"/>
        <end position="143"/>
    </location>
</feature>
<dbReference type="InterPro" id="IPR003661">
    <property type="entry name" value="HisK_dim/P_dom"/>
</dbReference>
<evidence type="ECO:0000256" key="9">
    <source>
        <dbReference type="ARBA" id="ARBA00023012"/>
    </source>
</evidence>
<evidence type="ECO:0000256" key="3">
    <source>
        <dbReference type="ARBA" id="ARBA00012438"/>
    </source>
</evidence>
<feature type="transmembrane region" description="Helical" evidence="11">
    <location>
        <begin position="288"/>
        <end position="306"/>
    </location>
</feature>
<dbReference type="InterPro" id="IPR036890">
    <property type="entry name" value="HATPase_C_sf"/>
</dbReference>
<dbReference type="SUPFAM" id="SSF55874">
    <property type="entry name" value="ATPase domain of HSP90 chaperone/DNA topoisomerase II/histidine kinase"/>
    <property type="match status" value="1"/>
</dbReference>
<evidence type="ECO:0000256" key="10">
    <source>
        <dbReference type="ARBA" id="ARBA00039401"/>
    </source>
</evidence>
<evidence type="ECO:0000259" key="12">
    <source>
        <dbReference type="PROSITE" id="PS50109"/>
    </source>
</evidence>
<feature type="transmembrane region" description="Helical" evidence="11">
    <location>
        <begin position="231"/>
        <end position="247"/>
    </location>
</feature>
<dbReference type="CDD" id="cd00082">
    <property type="entry name" value="HisKA"/>
    <property type="match status" value="1"/>
</dbReference>
<keyword evidence="4" id="KW-0597">Phosphoprotein</keyword>
<organism evidence="13 14">
    <name type="scientific">Actinoplanes flavus</name>
    <dbReference type="NCBI Taxonomy" id="2820290"/>
    <lineage>
        <taxon>Bacteria</taxon>
        <taxon>Bacillati</taxon>
        <taxon>Actinomycetota</taxon>
        <taxon>Actinomycetes</taxon>
        <taxon>Micromonosporales</taxon>
        <taxon>Micromonosporaceae</taxon>
        <taxon>Actinoplanes</taxon>
    </lineage>
</organism>
<dbReference type="SMART" id="SM00387">
    <property type="entry name" value="HATPase_c"/>
    <property type="match status" value="1"/>
</dbReference>
<keyword evidence="14" id="KW-1185">Reference proteome</keyword>
<gene>
    <name evidence="13" type="ORF">J5X75_17370</name>
</gene>
<dbReference type="PANTHER" id="PTHR42878:SF7">
    <property type="entry name" value="SENSOR HISTIDINE KINASE GLRK"/>
    <property type="match status" value="1"/>
</dbReference>
<dbReference type="EC" id="2.7.13.3" evidence="3"/>
<feature type="domain" description="Histidine kinase" evidence="12">
    <location>
        <begin position="466"/>
        <end position="687"/>
    </location>
</feature>
<evidence type="ECO:0000256" key="6">
    <source>
        <dbReference type="ARBA" id="ARBA00022741"/>
    </source>
</evidence>
<dbReference type="Gene3D" id="3.30.565.10">
    <property type="entry name" value="Histidine kinase-like ATPase, C-terminal domain"/>
    <property type="match status" value="1"/>
</dbReference>
<feature type="transmembrane region" description="Helical" evidence="11">
    <location>
        <begin position="204"/>
        <end position="225"/>
    </location>
</feature>
<keyword evidence="11" id="KW-0472">Membrane</keyword>
<dbReference type="PRINTS" id="PR00344">
    <property type="entry name" value="BCTRLSENSOR"/>
</dbReference>
<dbReference type="InterPro" id="IPR003594">
    <property type="entry name" value="HATPase_dom"/>
</dbReference>
<dbReference type="SUPFAM" id="SSF55785">
    <property type="entry name" value="PYP-like sensor domain (PAS domain)"/>
    <property type="match status" value="1"/>
</dbReference>
<accession>A0ABS3UKM1</accession>
<keyword evidence="7" id="KW-0418">Kinase</keyword>
<dbReference type="PANTHER" id="PTHR42878">
    <property type="entry name" value="TWO-COMPONENT HISTIDINE KINASE"/>
    <property type="match status" value="1"/>
</dbReference>
<dbReference type="SUPFAM" id="SSF47384">
    <property type="entry name" value="Homodimeric domain of signal transducing histidine kinase"/>
    <property type="match status" value="1"/>
</dbReference>
<protein>
    <recommendedName>
        <fullName evidence="10">Sensor-like histidine kinase SenX3</fullName>
        <ecNumber evidence="3">2.7.13.3</ecNumber>
    </recommendedName>
</protein>